<evidence type="ECO:0000313" key="2">
    <source>
        <dbReference type="Proteomes" id="UP000002058"/>
    </source>
</evidence>
<dbReference type="Proteomes" id="UP000002058">
    <property type="component" value="Unassembled WGS sequence"/>
</dbReference>
<dbReference type="STRING" id="336963.C4JTS3"/>
<evidence type="ECO:0000313" key="1">
    <source>
        <dbReference type="EMBL" id="EEP81020.1"/>
    </source>
</evidence>
<dbReference type="eggNOG" id="ENOG502S0UJ">
    <property type="taxonomic scope" value="Eukaryota"/>
</dbReference>
<dbReference type="KEGG" id="ure:UREG_05862"/>
<accession>C4JTS3</accession>
<dbReference type="SUPFAM" id="SSF143865">
    <property type="entry name" value="CorA soluble domain-like"/>
    <property type="match status" value="1"/>
</dbReference>
<organism evidence="1 2">
    <name type="scientific">Uncinocarpus reesii (strain UAMH 1704)</name>
    <dbReference type="NCBI Taxonomy" id="336963"/>
    <lineage>
        <taxon>Eukaryota</taxon>
        <taxon>Fungi</taxon>
        <taxon>Dikarya</taxon>
        <taxon>Ascomycota</taxon>
        <taxon>Pezizomycotina</taxon>
        <taxon>Eurotiomycetes</taxon>
        <taxon>Eurotiomycetidae</taxon>
        <taxon>Onygenales</taxon>
        <taxon>Onygenaceae</taxon>
        <taxon>Uncinocarpus</taxon>
    </lineage>
</organism>
<dbReference type="AlphaFoldDB" id="C4JTS3"/>
<name>C4JTS3_UNCRE</name>
<dbReference type="InterPro" id="IPR045861">
    <property type="entry name" value="CorA_cytoplasmic_dom"/>
</dbReference>
<gene>
    <name evidence="1" type="ORF">UREG_05862</name>
</gene>
<dbReference type="GeneID" id="8443607"/>
<dbReference type="InParanoid" id="C4JTS3"/>
<dbReference type="HOGENOM" id="CLU_015417_0_0_1"/>
<protein>
    <submittedName>
        <fullName evidence="1">Uncharacterized protein</fullName>
    </submittedName>
</protein>
<keyword evidence="2" id="KW-1185">Reference proteome</keyword>
<reference evidence="2" key="1">
    <citation type="journal article" date="2009" name="Genome Res.">
        <title>Comparative genomic analyses of the human fungal pathogens Coccidioides and their relatives.</title>
        <authorList>
            <person name="Sharpton T.J."/>
            <person name="Stajich J.E."/>
            <person name="Rounsley S.D."/>
            <person name="Gardner M.J."/>
            <person name="Wortman J.R."/>
            <person name="Jordar V.S."/>
            <person name="Maiti R."/>
            <person name="Kodira C.D."/>
            <person name="Neafsey D.E."/>
            <person name="Zeng Q."/>
            <person name="Hung C.-Y."/>
            <person name="McMahan C."/>
            <person name="Muszewska A."/>
            <person name="Grynberg M."/>
            <person name="Mandel M.A."/>
            <person name="Kellner E.M."/>
            <person name="Barker B.M."/>
            <person name="Galgiani J.N."/>
            <person name="Orbach M.J."/>
            <person name="Kirkland T.N."/>
            <person name="Cole G.T."/>
            <person name="Henn M.R."/>
            <person name="Birren B.W."/>
            <person name="Taylor J.W."/>
        </authorList>
    </citation>
    <scope>NUCLEOTIDE SEQUENCE [LARGE SCALE GENOMIC DNA]</scope>
    <source>
        <strain evidence="2">UAMH 1704</strain>
    </source>
</reference>
<sequence>MASQKPSPPDYYSKLPDCESLLGKLCNLDNSSDFRKCKYQLGNEETCNFVVDFDDNGAWGAFDVDKAELSALLDKTKPRPFETRWIHYGMSHRLGGLMCSDPSRKKKITPLSPKLACDKPNGVVDETEVSSETTKSSDIEAGYQSEKMVPADAPRSLEKQEFDMGGISFSQLVDKIWHFSTSSSSVAQLIELGTVISIQENPFAQENLTREQRQAALKIIRRNIGLVLFGISKQHGENKKKNPLLGTHIRNSSSESTDVRVKKGEGPSLLFYYIFDDWATNYSLVIGREHSYSAALEKLRTNMLERPRVNLITDLHRVGRELAVLKRLYQSYELIATRILNRQWQMKEQTRSVSQRTASQIRGLNKHRFNVTRDHTWTSLPDDESEDEFNPRQSGGVQLKAAALNRVERLADRIRLYALSEIEECLNEKETLTFLVSSGFFPQKRRTI</sequence>
<proteinExistence type="predicted"/>
<dbReference type="VEuPathDB" id="FungiDB:UREG_05862"/>
<dbReference type="EMBL" id="CH476617">
    <property type="protein sequence ID" value="EEP81020.1"/>
    <property type="molecule type" value="Genomic_DNA"/>
</dbReference>
<dbReference type="RefSeq" id="XP_002585173.1">
    <property type="nucleotide sequence ID" value="XM_002585127.1"/>
</dbReference>
<dbReference type="OrthoDB" id="5430812at2759"/>